<gene>
    <name evidence="2" type="ORF">CXG81DRAFT_25063</name>
</gene>
<feature type="compositionally biased region" description="Low complexity" evidence="1">
    <location>
        <begin position="22"/>
        <end position="31"/>
    </location>
</feature>
<dbReference type="GO" id="GO:0016538">
    <property type="term" value="F:cyclin-dependent protein serine/threonine kinase regulator activity"/>
    <property type="evidence" value="ECO:0007669"/>
    <property type="project" value="TreeGrafter"/>
</dbReference>
<sequence length="257" mass="27344">MGPAAAAVAAAATDADADADANTDTSAAATAVGPAPSGDWHVPLAELGQHVARFLNRVAAARTSGTTGLGVASLSPSLAPPSPSLAPPLRPPDASNDPHQTASPSHTPARKPRSMLTRFHAKKPPPISVDAYLTRIIRYTPIEPPFLLVILVYLDRYWARYPHFVLSSLTVHRFVMATIVVASKLYLDRFASNAYFAKVAGTSLAELNALELELCLRLDWDLGWSDALLADYHHAMMETLQRPPPVTTASVAASPSP</sequence>
<dbReference type="GO" id="GO:0000307">
    <property type="term" value="C:cyclin-dependent protein kinase holoenzyme complex"/>
    <property type="evidence" value="ECO:0007669"/>
    <property type="project" value="TreeGrafter"/>
</dbReference>
<feature type="compositionally biased region" description="Basic residues" evidence="1">
    <location>
        <begin position="108"/>
        <end position="117"/>
    </location>
</feature>
<feature type="compositionally biased region" description="Low complexity" evidence="1">
    <location>
        <begin position="1"/>
        <end position="14"/>
    </location>
</feature>
<feature type="compositionally biased region" description="Pro residues" evidence="1">
    <location>
        <begin position="78"/>
        <end position="91"/>
    </location>
</feature>
<proteinExistence type="predicted"/>
<dbReference type="CDD" id="cd20558">
    <property type="entry name" value="CYCLIN_ScPCL7-like"/>
    <property type="match status" value="1"/>
</dbReference>
<feature type="compositionally biased region" description="Polar residues" evidence="1">
    <location>
        <begin position="97"/>
        <end position="106"/>
    </location>
</feature>
<feature type="region of interest" description="Disordered" evidence="1">
    <location>
        <begin position="1"/>
        <end position="37"/>
    </location>
</feature>
<dbReference type="OrthoDB" id="337735at2759"/>
<dbReference type="Proteomes" id="UP000274922">
    <property type="component" value="Unassembled WGS sequence"/>
</dbReference>
<protein>
    <recommendedName>
        <fullName evidence="4">Cyclin-domain-containing protein</fullName>
    </recommendedName>
</protein>
<accession>A0A4P9XA89</accession>
<dbReference type="InterPro" id="IPR013922">
    <property type="entry name" value="Cyclin_PHO80-like"/>
</dbReference>
<dbReference type="Gene3D" id="1.10.472.10">
    <property type="entry name" value="Cyclin-like"/>
    <property type="match status" value="1"/>
</dbReference>
<keyword evidence="3" id="KW-1185">Reference proteome</keyword>
<dbReference type="PANTHER" id="PTHR15615:SF117">
    <property type="entry name" value="PHO85 CYCLIN PHO80"/>
    <property type="match status" value="1"/>
</dbReference>
<name>A0A4P9XA89_9FUNG</name>
<dbReference type="EMBL" id="ML014147">
    <property type="protein sequence ID" value="RKP02283.1"/>
    <property type="molecule type" value="Genomic_DNA"/>
</dbReference>
<organism evidence="2 3">
    <name type="scientific">Caulochytrium protostelioides</name>
    <dbReference type="NCBI Taxonomy" id="1555241"/>
    <lineage>
        <taxon>Eukaryota</taxon>
        <taxon>Fungi</taxon>
        <taxon>Fungi incertae sedis</taxon>
        <taxon>Chytridiomycota</taxon>
        <taxon>Chytridiomycota incertae sedis</taxon>
        <taxon>Chytridiomycetes</taxon>
        <taxon>Caulochytriales</taxon>
        <taxon>Caulochytriaceae</taxon>
        <taxon>Caulochytrium</taxon>
    </lineage>
</organism>
<reference evidence="3" key="1">
    <citation type="journal article" date="2018" name="Nat. Microbiol.">
        <title>Leveraging single-cell genomics to expand the fungal tree of life.</title>
        <authorList>
            <person name="Ahrendt S.R."/>
            <person name="Quandt C.A."/>
            <person name="Ciobanu D."/>
            <person name="Clum A."/>
            <person name="Salamov A."/>
            <person name="Andreopoulos B."/>
            <person name="Cheng J.F."/>
            <person name="Woyke T."/>
            <person name="Pelin A."/>
            <person name="Henrissat B."/>
            <person name="Reynolds N.K."/>
            <person name="Benny G.L."/>
            <person name="Smith M.E."/>
            <person name="James T.Y."/>
            <person name="Grigoriev I.V."/>
        </authorList>
    </citation>
    <scope>NUCLEOTIDE SEQUENCE [LARGE SCALE GENOMIC DNA]</scope>
    <source>
        <strain evidence="3">ATCC 52028</strain>
    </source>
</reference>
<dbReference type="AlphaFoldDB" id="A0A4P9XA89"/>
<evidence type="ECO:0000313" key="2">
    <source>
        <dbReference type="EMBL" id="RKP02283.1"/>
    </source>
</evidence>
<evidence type="ECO:0000256" key="1">
    <source>
        <dbReference type="SAM" id="MobiDB-lite"/>
    </source>
</evidence>
<dbReference type="SUPFAM" id="SSF47954">
    <property type="entry name" value="Cyclin-like"/>
    <property type="match status" value="1"/>
</dbReference>
<dbReference type="GO" id="GO:0019901">
    <property type="term" value="F:protein kinase binding"/>
    <property type="evidence" value="ECO:0007669"/>
    <property type="project" value="InterPro"/>
</dbReference>
<dbReference type="PANTHER" id="PTHR15615">
    <property type="match status" value="1"/>
</dbReference>
<dbReference type="InterPro" id="IPR036915">
    <property type="entry name" value="Cyclin-like_sf"/>
</dbReference>
<evidence type="ECO:0000313" key="3">
    <source>
        <dbReference type="Proteomes" id="UP000274922"/>
    </source>
</evidence>
<evidence type="ECO:0008006" key="4">
    <source>
        <dbReference type="Google" id="ProtNLM"/>
    </source>
</evidence>
<dbReference type="GO" id="GO:0005634">
    <property type="term" value="C:nucleus"/>
    <property type="evidence" value="ECO:0007669"/>
    <property type="project" value="TreeGrafter"/>
</dbReference>
<dbReference type="Pfam" id="PF08613">
    <property type="entry name" value="Cyclin"/>
    <property type="match status" value="1"/>
</dbReference>
<dbReference type="STRING" id="1555241.A0A4P9XA89"/>
<feature type="region of interest" description="Disordered" evidence="1">
    <location>
        <begin position="70"/>
        <end position="117"/>
    </location>
</feature>